<dbReference type="InterPro" id="IPR042106">
    <property type="entry name" value="Nuo/plastoQ_OxRdtase_6_NuoJ"/>
</dbReference>
<dbReference type="InterPro" id="IPR001457">
    <property type="entry name" value="NADH_UbQ/plastoQ_OxRdtase_su6"/>
</dbReference>
<sequence>MKFDPYTILFYFFALFIIGSAVVVVLSRNILHAAFALLFTFFGVACIYIMLNADFIAAAQVLIYVGGVLILILFGVMLTQRIGDVKFIAIPMQLYGAGIVCILIFSFIVYVIHDQQWVLRDKQITSTTQRIGTILLNEYLLPFEIASLLLVVALVGAAIIAERAKRRW</sequence>
<dbReference type="GO" id="GO:0008137">
    <property type="term" value="F:NADH dehydrogenase (ubiquinone) activity"/>
    <property type="evidence" value="ECO:0007669"/>
    <property type="project" value="InterPro"/>
</dbReference>
<feature type="transmembrane region" description="Helical" evidence="1">
    <location>
        <begin position="139"/>
        <end position="161"/>
    </location>
</feature>
<protein>
    <submittedName>
        <fullName evidence="2">NADH dehydrogenase I subunit J</fullName>
    </submittedName>
</protein>
<feature type="transmembrane region" description="Helical" evidence="1">
    <location>
        <begin position="57"/>
        <end position="78"/>
    </location>
</feature>
<evidence type="ECO:0000256" key="1">
    <source>
        <dbReference type="SAM" id="Phobius"/>
    </source>
</evidence>
<dbReference type="AlphaFoldDB" id="H5SP94"/>
<reference evidence="2" key="1">
    <citation type="journal article" date="2005" name="Environ. Microbiol.">
        <title>Genetic and functional properties of uncultivated thermophilic crenarchaeotes from a subsurface gold mine as revealed by analysis of genome fragments.</title>
        <authorList>
            <person name="Nunoura T."/>
            <person name="Hirayama H."/>
            <person name="Takami H."/>
            <person name="Oida H."/>
            <person name="Nishi S."/>
            <person name="Shimamura S."/>
            <person name="Suzuki Y."/>
            <person name="Inagaki F."/>
            <person name="Takai K."/>
            <person name="Nealson K.H."/>
            <person name="Horikoshi K."/>
        </authorList>
    </citation>
    <scope>NUCLEOTIDE SEQUENCE</scope>
</reference>
<feature type="transmembrane region" description="Helical" evidence="1">
    <location>
        <begin position="90"/>
        <end position="112"/>
    </location>
</feature>
<feature type="transmembrane region" description="Helical" evidence="1">
    <location>
        <begin position="33"/>
        <end position="51"/>
    </location>
</feature>
<keyword evidence="1" id="KW-0472">Membrane</keyword>
<evidence type="ECO:0000313" key="2">
    <source>
        <dbReference type="EMBL" id="BAL57986.1"/>
    </source>
</evidence>
<dbReference type="Gene3D" id="1.20.120.1200">
    <property type="entry name" value="NADH-ubiquinone/plastoquinone oxidoreductase chain 6, subunit NuoJ"/>
    <property type="match status" value="1"/>
</dbReference>
<feature type="transmembrane region" description="Helical" evidence="1">
    <location>
        <begin position="6"/>
        <end position="26"/>
    </location>
</feature>
<keyword evidence="1" id="KW-0812">Transmembrane</keyword>
<dbReference type="PANTHER" id="PTHR33269:SF17">
    <property type="entry name" value="NADH-UBIQUINONE OXIDOREDUCTASE CHAIN 6"/>
    <property type="match status" value="1"/>
</dbReference>
<accession>H5SP94</accession>
<dbReference type="Pfam" id="PF00499">
    <property type="entry name" value="Oxidored_q3"/>
    <property type="match status" value="1"/>
</dbReference>
<dbReference type="PANTHER" id="PTHR33269">
    <property type="entry name" value="NADH-UBIQUINONE OXIDOREDUCTASE CHAIN 6"/>
    <property type="match status" value="1"/>
</dbReference>
<reference evidence="2" key="2">
    <citation type="journal article" date="2012" name="PLoS ONE">
        <title>A Deeply Branching Thermophilic Bacterium with an Ancient Acetyl-CoA Pathway Dominates a Subsurface Ecosystem.</title>
        <authorList>
            <person name="Takami H."/>
            <person name="Noguchi H."/>
            <person name="Takaki Y."/>
            <person name="Uchiyama I."/>
            <person name="Toyoda A."/>
            <person name="Nishi S."/>
            <person name="Chee G.-J."/>
            <person name="Arai W."/>
            <person name="Nunoura T."/>
            <person name="Itoh T."/>
            <person name="Hattori M."/>
            <person name="Takai K."/>
        </authorList>
    </citation>
    <scope>NUCLEOTIDE SEQUENCE</scope>
</reference>
<name>H5SP94_9ZZZZ</name>
<organism evidence="2">
    <name type="scientific">uncultured prokaryote</name>
    <dbReference type="NCBI Taxonomy" id="198431"/>
    <lineage>
        <taxon>unclassified sequences</taxon>
        <taxon>environmental samples</taxon>
    </lineage>
</organism>
<dbReference type="EMBL" id="AP011790">
    <property type="protein sequence ID" value="BAL57986.1"/>
    <property type="molecule type" value="Genomic_DNA"/>
</dbReference>
<gene>
    <name evidence="2" type="ORF">HGMM_F53F08C23</name>
</gene>
<keyword evidence="1" id="KW-1133">Transmembrane helix</keyword>
<proteinExistence type="predicted"/>